<evidence type="ECO:0000313" key="3">
    <source>
        <dbReference type="Proteomes" id="UP000183487"/>
    </source>
</evidence>
<name>A0A1H1I2K9_9BURK</name>
<keyword evidence="3" id="KW-1185">Reference proteome</keyword>
<dbReference type="Proteomes" id="UP000183487">
    <property type="component" value="Unassembled WGS sequence"/>
</dbReference>
<feature type="region of interest" description="Disordered" evidence="1">
    <location>
        <begin position="72"/>
        <end position="108"/>
    </location>
</feature>
<organism evidence="2 3">
    <name type="scientific">Paraburkholderia fungorum</name>
    <dbReference type="NCBI Taxonomy" id="134537"/>
    <lineage>
        <taxon>Bacteria</taxon>
        <taxon>Pseudomonadati</taxon>
        <taxon>Pseudomonadota</taxon>
        <taxon>Betaproteobacteria</taxon>
        <taxon>Burkholderiales</taxon>
        <taxon>Burkholderiaceae</taxon>
        <taxon>Paraburkholderia</taxon>
    </lineage>
</organism>
<dbReference type="RefSeq" id="WP_216350615.1">
    <property type="nucleotide sequence ID" value="NZ_FNKP01000002.1"/>
</dbReference>
<gene>
    <name evidence="2" type="ORF">SAMN05443245_4577</name>
</gene>
<evidence type="ECO:0000256" key="1">
    <source>
        <dbReference type="SAM" id="MobiDB-lite"/>
    </source>
</evidence>
<reference evidence="3" key="1">
    <citation type="submission" date="2016-10" db="EMBL/GenBank/DDBJ databases">
        <authorList>
            <person name="Varghese N."/>
        </authorList>
    </citation>
    <scope>NUCLEOTIDE SEQUENCE [LARGE SCALE GENOMIC DNA]</scope>
    <source>
        <strain evidence="3">GAS106B</strain>
    </source>
</reference>
<accession>A0A1H1I2K9</accession>
<evidence type="ECO:0000313" key="2">
    <source>
        <dbReference type="EMBL" id="SDR31900.1"/>
    </source>
</evidence>
<dbReference type="EMBL" id="FNKP01000002">
    <property type="protein sequence ID" value="SDR31900.1"/>
    <property type="molecule type" value="Genomic_DNA"/>
</dbReference>
<feature type="compositionally biased region" description="Basic and acidic residues" evidence="1">
    <location>
        <begin position="84"/>
        <end position="98"/>
    </location>
</feature>
<protein>
    <submittedName>
        <fullName evidence="2">Uncharacterized protein</fullName>
    </submittedName>
</protein>
<proteinExistence type="predicted"/>
<dbReference type="AlphaFoldDB" id="A0A1H1I2K9"/>
<sequence length="108" mass="12235">MNRTNRTSEAGSAIGALDRLSFNGNSGLSYRPHVGASRRLFAAPPVDLTTLVIAQEIKRKAQAELQREVLRDTAYRYDMPVQQERNDDRNNTRNDERGGWNNPADFDE</sequence>